<evidence type="ECO:0000313" key="4">
    <source>
        <dbReference type="Proteomes" id="UP000614996"/>
    </source>
</evidence>
<keyword evidence="2" id="KW-0812">Transmembrane</keyword>
<comment type="caution">
    <text evidence="3">The sequence shown here is derived from an EMBL/GenBank/DDBJ whole genome shotgun (WGS) entry which is preliminary data.</text>
</comment>
<feature type="transmembrane region" description="Helical" evidence="2">
    <location>
        <begin position="26"/>
        <end position="46"/>
    </location>
</feature>
<protein>
    <submittedName>
        <fullName evidence="3">Uncharacterized protein</fullName>
    </submittedName>
</protein>
<reference evidence="4" key="1">
    <citation type="journal article" date="2021" name="Int. J. Syst. Evol. Microbiol.">
        <title>Actinocatenispora comari sp. nov., an endophytic actinomycete isolated from aerial parts of Comarum salesowianum.</title>
        <authorList>
            <person name="Oyunbileg N."/>
            <person name="Iizaka Y."/>
            <person name="Hamada M."/>
            <person name="Davaapurev B.O."/>
            <person name="Fukumoto A."/>
            <person name="Tsetseg B."/>
            <person name="Kato F."/>
            <person name="Tamura T."/>
            <person name="Batkhuu J."/>
            <person name="Anzai Y."/>
        </authorList>
    </citation>
    <scope>NUCLEOTIDE SEQUENCE [LARGE SCALE GENOMIC DNA]</scope>
    <source>
        <strain evidence="4">NUM-2625</strain>
    </source>
</reference>
<sequence length="319" mass="33802">MLFWVGAMLAPLAGIALWFARDGGALRGTAVLAIVGTVLIGLSVVLRRDADGVRIELQENLAAEIEAVRGDLGSAMTTALQRTKHGTHAELAALQEQLDTLTARLGGEPAREPVGASAAQASAGTRRPGMPPRRRDPVADSMQPGTIDPVRDSLRPGAVDPVRDSLRPGAVDPVRDSLRPGAVDPVRDSLRPGAVDPVRDSLRPGAMQPVRDGARPAAAGPARDAARGRGSLPPAPDPLRDSGVQRFEPLRVERRKAQPETTAPPAPAVRRRPPRAVDPLRDSVARLDPWAELRGEDPPAPPAPVSPRAARRARHRAED</sequence>
<proteinExistence type="predicted"/>
<dbReference type="Proteomes" id="UP000614996">
    <property type="component" value="Unassembled WGS sequence"/>
</dbReference>
<feature type="compositionally biased region" description="Basic and acidic residues" evidence="1">
    <location>
        <begin position="278"/>
        <end position="297"/>
    </location>
</feature>
<dbReference type="AlphaFoldDB" id="A0A8J4AH23"/>
<keyword evidence="4" id="KW-1185">Reference proteome</keyword>
<name>A0A8J4AH23_9ACTN</name>
<feature type="region of interest" description="Disordered" evidence="1">
    <location>
        <begin position="107"/>
        <end position="319"/>
    </location>
</feature>
<feature type="compositionally biased region" description="Basic and acidic residues" evidence="1">
    <location>
        <begin position="248"/>
        <end position="258"/>
    </location>
</feature>
<keyword evidence="2" id="KW-0472">Membrane</keyword>
<keyword evidence="2" id="KW-1133">Transmembrane helix</keyword>
<feature type="compositionally biased region" description="Basic residues" evidence="1">
    <location>
        <begin position="309"/>
        <end position="319"/>
    </location>
</feature>
<dbReference type="EMBL" id="BOPO01000096">
    <property type="protein sequence ID" value="GIL29547.1"/>
    <property type="molecule type" value="Genomic_DNA"/>
</dbReference>
<evidence type="ECO:0000256" key="2">
    <source>
        <dbReference type="SAM" id="Phobius"/>
    </source>
</evidence>
<organism evidence="3 4">
    <name type="scientific">Actinocatenispora comari</name>
    <dbReference type="NCBI Taxonomy" id="2807577"/>
    <lineage>
        <taxon>Bacteria</taxon>
        <taxon>Bacillati</taxon>
        <taxon>Actinomycetota</taxon>
        <taxon>Actinomycetes</taxon>
        <taxon>Micromonosporales</taxon>
        <taxon>Micromonosporaceae</taxon>
        <taxon>Actinocatenispora</taxon>
    </lineage>
</organism>
<evidence type="ECO:0000313" key="3">
    <source>
        <dbReference type="EMBL" id="GIL29547.1"/>
    </source>
</evidence>
<accession>A0A8J4AH23</accession>
<evidence type="ECO:0000256" key="1">
    <source>
        <dbReference type="SAM" id="MobiDB-lite"/>
    </source>
</evidence>
<gene>
    <name evidence="3" type="ORF">NUM_48010</name>
</gene>